<evidence type="ECO:0000313" key="1">
    <source>
        <dbReference type="EMBL" id="ETK03757.1"/>
    </source>
</evidence>
<dbReference type="AlphaFoldDB" id="W2CBD0"/>
<evidence type="ECO:0000313" key="2">
    <source>
        <dbReference type="Proteomes" id="UP000018872"/>
    </source>
</evidence>
<name>W2CBD0_9BACT</name>
<sequence length="100" mass="11483">MATNKYGKEIITKERAAHDLAELLGCLPFEQRVNGRNFYGEEPDKDGIYTLFIDKRQTNYHEARRIAVEYFDDKVLEEGGCKVENCLVLFTLIKIGVPVN</sequence>
<dbReference type="EMBL" id="AYYC01000731">
    <property type="protein sequence ID" value="ETK03757.1"/>
    <property type="molecule type" value="Genomic_DNA"/>
</dbReference>
<accession>W2CBD0</accession>
<organism evidence="1 2">
    <name type="scientific">Tannerella sp. oral taxon BU063 isolate Cell 5</name>
    <dbReference type="NCBI Taxonomy" id="1410950"/>
    <lineage>
        <taxon>Bacteria</taxon>
        <taxon>Pseudomonadati</taxon>
        <taxon>Bacteroidota</taxon>
        <taxon>Bacteroidia</taxon>
        <taxon>Bacteroidales</taxon>
        <taxon>Tannerellaceae</taxon>
        <taxon>Tannerella</taxon>
    </lineage>
</organism>
<dbReference type="PATRIC" id="fig|1410950.3.peg.1895"/>
<comment type="caution">
    <text evidence="1">The sequence shown here is derived from an EMBL/GenBank/DDBJ whole genome shotgun (WGS) entry which is preliminary data.</text>
</comment>
<protein>
    <submittedName>
        <fullName evidence="1">Uncharacterized protein</fullName>
    </submittedName>
</protein>
<dbReference type="Proteomes" id="UP000018872">
    <property type="component" value="Unassembled WGS sequence"/>
</dbReference>
<gene>
    <name evidence="1" type="ORF">T229_12460</name>
</gene>
<proteinExistence type="predicted"/>
<reference evidence="1 2" key="1">
    <citation type="submission" date="2013-11" db="EMBL/GenBank/DDBJ databases">
        <title>Single cell genomics of uncultured Tannerella BU063 (oral taxon 286).</title>
        <authorList>
            <person name="Beall C.J."/>
            <person name="Campbell A.G."/>
            <person name="Griffen A.L."/>
            <person name="Podar M."/>
            <person name="Leys E.J."/>
        </authorList>
    </citation>
    <scope>NUCLEOTIDE SEQUENCE [LARGE SCALE GENOMIC DNA]</scope>
    <source>
        <strain evidence="1">Cell 5</strain>
    </source>
</reference>